<accession>A0A3P3YIB4</accession>
<evidence type="ECO:0000313" key="2">
    <source>
        <dbReference type="Proteomes" id="UP000290189"/>
    </source>
</evidence>
<evidence type="ECO:0000313" key="1">
    <source>
        <dbReference type="EMBL" id="SPQ99931.1"/>
    </source>
</evidence>
<dbReference type="AlphaFoldDB" id="A0A3P3YIB4"/>
<organism evidence="1 2">
    <name type="scientific">Plasmodiophora brassicae</name>
    <name type="common">Clubroot disease agent</name>
    <dbReference type="NCBI Taxonomy" id="37360"/>
    <lineage>
        <taxon>Eukaryota</taxon>
        <taxon>Sar</taxon>
        <taxon>Rhizaria</taxon>
        <taxon>Endomyxa</taxon>
        <taxon>Phytomyxea</taxon>
        <taxon>Plasmodiophorida</taxon>
        <taxon>Plasmodiophoridae</taxon>
        <taxon>Plasmodiophora</taxon>
    </lineage>
</organism>
<sequence length="155" mass="17277">MEALTRRACQPATLIVGTGNGSSASALPLLSHLIRSHVDKLQCKFVRCHYTRRALRASRLENDESAPEWWTPLEPFHSPVELGNQIANQVALLDVATMVFDLVRRGYTVWATTADPCPNLESIASGIVRFHTGTQLSVIVKHRNPCLGRNVERDY</sequence>
<geneLocation type="mitochondrion" evidence="1"/>
<proteinExistence type="predicted"/>
<gene>
    <name evidence="1" type="ORF">PLBR_LOCUS7146</name>
</gene>
<name>A0A3P3YIB4_PLABS</name>
<keyword evidence="1" id="KW-0496">Mitochondrion</keyword>
<dbReference type="Proteomes" id="UP000290189">
    <property type="component" value="Unassembled WGS sequence"/>
</dbReference>
<reference evidence="1 2" key="1">
    <citation type="submission" date="2018-03" db="EMBL/GenBank/DDBJ databases">
        <authorList>
            <person name="Fogelqvist J."/>
        </authorList>
    </citation>
    <scope>NUCLEOTIDE SEQUENCE [LARGE SCALE GENOMIC DNA]</scope>
</reference>
<protein>
    <submittedName>
        <fullName evidence="1">Uncharacterized protein</fullName>
    </submittedName>
</protein>
<dbReference type="EMBL" id="OVEO01000013">
    <property type="protein sequence ID" value="SPQ99931.1"/>
    <property type="molecule type" value="Genomic_DNA"/>
</dbReference>